<name>A0AAV3SHV1_HALDO</name>
<evidence type="ECO:0000256" key="1">
    <source>
        <dbReference type="SAM" id="MobiDB-lite"/>
    </source>
</evidence>
<reference evidence="2" key="1">
    <citation type="journal article" date="2014" name="Int. J. Syst. Evol. Microbiol.">
        <title>Complete genome sequence of Corynebacterium casei LMG S-19264T (=DSM 44701T), isolated from a smear-ripened cheese.</title>
        <authorList>
            <consortium name="US DOE Joint Genome Institute (JGI-PGF)"/>
            <person name="Walter F."/>
            <person name="Albersmeier A."/>
            <person name="Kalinowski J."/>
            <person name="Ruckert C."/>
        </authorList>
    </citation>
    <scope>NUCLEOTIDE SEQUENCE</scope>
    <source>
        <strain evidence="2">JCM 12289</strain>
    </source>
</reference>
<accession>A0AAV3SHV1</accession>
<proteinExistence type="predicted"/>
<protein>
    <submittedName>
        <fullName evidence="2">Uncharacterized protein</fullName>
    </submittedName>
</protein>
<dbReference type="AlphaFoldDB" id="A0AAV3SHV1"/>
<dbReference type="EMBL" id="BAAADN010000027">
    <property type="protein sequence ID" value="GAA0462812.1"/>
    <property type="molecule type" value="Genomic_DNA"/>
</dbReference>
<comment type="caution">
    <text evidence="2">The sequence shown here is derived from an EMBL/GenBank/DDBJ whole genome shotgun (WGS) entry which is preliminary data.</text>
</comment>
<reference evidence="2" key="2">
    <citation type="submission" date="2023-12" db="EMBL/GenBank/DDBJ databases">
        <authorList>
            <person name="Sun Q."/>
            <person name="Inoue M."/>
        </authorList>
    </citation>
    <scope>NUCLEOTIDE SEQUENCE</scope>
    <source>
        <strain evidence="2">JCM 12289</strain>
    </source>
</reference>
<gene>
    <name evidence="2" type="ORF">GCM10008985_19420</name>
</gene>
<evidence type="ECO:0000313" key="2">
    <source>
        <dbReference type="EMBL" id="GAA0462812.1"/>
    </source>
</evidence>
<feature type="region of interest" description="Disordered" evidence="1">
    <location>
        <begin position="28"/>
        <end position="47"/>
    </location>
</feature>
<sequence>MRQLWRTGGVGSVPRRFHLVGRNELDHSLSGLHIGSPEENGDDPSDTIERERWLPTITGLHNHWTDSQSTEADGDGLVAELGIDVSERRDRRLVGVDDEDIVTADDIEASS</sequence>
<organism evidence="2 3">
    <name type="scientific">Halococcus dombrowskii</name>
    <dbReference type="NCBI Taxonomy" id="179637"/>
    <lineage>
        <taxon>Archaea</taxon>
        <taxon>Methanobacteriati</taxon>
        <taxon>Methanobacteriota</taxon>
        <taxon>Stenosarchaea group</taxon>
        <taxon>Halobacteria</taxon>
        <taxon>Halobacteriales</taxon>
        <taxon>Halococcaceae</taxon>
        <taxon>Halococcus</taxon>
    </lineage>
</organism>
<dbReference type="Proteomes" id="UP001500962">
    <property type="component" value="Unassembled WGS sequence"/>
</dbReference>
<evidence type="ECO:0000313" key="3">
    <source>
        <dbReference type="Proteomes" id="UP001500962"/>
    </source>
</evidence>